<dbReference type="Pfam" id="PF00425">
    <property type="entry name" value="Chorismate_bind"/>
    <property type="match status" value="1"/>
</dbReference>
<reference evidence="2" key="1">
    <citation type="submission" date="2021-01" db="EMBL/GenBank/DDBJ databases">
        <title>Marivirga aurantiaca sp. nov., isolated from intertidal surface sediments.</title>
        <authorList>
            <person name="Zhang M."/>
        </authorList>
    </citation>
    <scope>NUCLEOTIDE SEQUENCE</scope>
    <source>
        <strain evidence="2">S37H4</strain>
    </source>
</reference>
<dbReference type="RefSeq" id="WP_201429799.1">
    <property type="nucleotide sequence ID" value="NZ_JAEQBW010000001.1"/>
</dbReference>
<dbReference type="EMBL" id="JAEQBW010000001">
    <property type="protein sequence ID" value="MBK6264124.1"/>
    <property type="molecule type" value="Genomic_DNA"/>
</dbReference>
<gene>
    <name evidence="2" type="ORF">JKA74_03665</name>
</gene>
<proteinExistence type="predicted"/>
<protein>
    <submittedName>
        <fullName evidence="2">Chorismate-binding protein</fullName>
    </submittedName>
</protein>
<dbReference type="AlphaFoldDB" id="A0A934WW82"/>
<keyword evidence="3" id="KW-1185">Reference proteome</keyword>
<evidence type="ECO:0000259" key="1">
    <source>
        <dbReference type="Pfam" id="PF00425"/>
    </source>
</evidence>
<dbReference type="Gene3D" id="3.60.120.10">
    <property type="entry name" value="Anthranilate synthase"/>
    <property type="match status" value="1"/>
</dbReference>
<dbReference type="InterPro" id="IPR015890">
    <property type="entry name" value="Chorismate_C"/>
</dbReference>
<dbReference type="InterPro" id="IPR005801">
    <property type="entry name" value="ADC_synthase"/>
</dbReference>
<feature type="domain" description="Chorismate-utilising enzyme C-terminal" evidence="1">
    <location>
        <begin position="144"/>
        <end position="396"/>
    </location>
</feature>
<dbReference type="PANTHER" id="PTHR42839">
    <property type="entry name" value="ISOCHORISMATE SYNTHASE ENTC"/>
    <property type="match status" value="1"/>
</dbReference>
<evidence type="ECO:0000313" key="2">
    <source>
        <dbReference type="EMBL" id="MBK6264124.1"/>
    </source>
</evidence>
<accession>A0A934WW82</accession>
<name>A0A934WW82_9BACT</name>
<organism evidence="2 3">
    <name type="scientific">Marivirga aurantiaca</name>
    <dbReference type="NCBI Taxonomy" id="2802615"/>
    <lineage>
        <taxon>Bacteria</taxon>
        <taxon>Pseudomonadati</taxon>
        <taxon>Bacteroidota</taxon>
        <taxon>Cytophagia</taxon>
        <taxon>Cytophagales</taxon>
        <taxon>Marivirgaceae</taxon>
        <taxon>Marivirga</taxon>
    </lineage>
</organism>
<sequence>MENTQLKNKGTQQFAPATWLNKLLDFAQLKDAGVAIWKLPQDNIIHILCDLDGGSSIDEVNLDDLESGFILAPFLAGTQQNIHFKADIKGYFELEKEAKPNENVIEISWENITEDQEMEITQINISRQPHLKLKKYPQIESTRKEDYIKMVKEGIAAISREELYKIVPSKIKCIPIKEDLDIADAYLRACNKYEDAFVSLTFSPKTGLWMGASPETLIEDKKNEYFKTVALAGTQAKDEKSIANTAWTQKEIEEQAYVSRYIINCFKKIRLREYEEIGPKTIQAGNLLHLKTSYKVDTNTLNFPELASVMLKLLHPTSAVCGMPKVISLDFLKKHETHERSYFSGYLGPVHMDQKSNIFVNLRCCQFSQDKAIFYAGAGVTEDSEPEKEWQETEIKCNVLANIIFHD</sequence>
<dbReference type="Proteomes" id="UP000611723">
    <property type="component" value="Unassembled WGS sequence"/>
</dbReference>
<dbReference type="SUPFAM" id="SSF56322">
    <property type="entry name" value="ADC synthase"/>
    <property type="match status" value="1"/>
</dbReference>
<evidence type="ECO:0000313" key="3">
    <source>
        <dbReference type="Proteomes" id="UP000611723"/>
    </source>
</evidence>
<dbReference type="PANTHER" id="PTHR42839:SF2">
    <property type="entry name" value="ISOCHORISMATE SYNTHASE ENTC"/>
    <property type="match status" value="1"/>
</dbReference>
<comment type="caution">
    <text evidence="2">The sequence shown here is derived from an EMBL/GenBank/DDBJ whole genome shotgun (WGS) entry which is preliminary data.</text>
</comment>